<keyword evidence="1" id="KW-0808">Transferase</keyword>
<name>A0A507ZKH2_9FLAO</name>
<dbReference type="OrthoDB" id="9815506at2"/>
<evidence type="ECO:0000313" key="6">
    <source>
        <dbReference type="Proteomes" id="UP000317169"/>
    </source>
</evidence>
<dbReference type="PANTHER" id="PTHR34069">
    <property type="entry name" value="3-OXOACYL-[ACYL-CARRIER-PROTEIN] SYNTHASE 3"/>
    <property type="match status" value="1"/>
</dbReference>
<keyword evidence="6" id="KW-1185">Reference proteome</keyword>
<dbReference type="CDD" id="cd00830">
    <property type="entry name" value="KAS_III"/>
    <property type="match status" value="1"/>
</dbReference>
<evidence type="ECO:0000256" key="1">
    <source>
        <dbReference type="ARBA" id="ARBA00022679"/>
    </source>
</evidence>
<dbReference type="GO" id="GO:0004315">
    <property type="term" value="F:3-oxoacyl-[acyl-carrier-protein] synthase activity"/>
    <property type="evidence" value="ECO:0007669"/>
    <property type="project" value="InterPro"/>
</dbReference>
<reference evidence="5 6" key="1">
    <citation type="submission" date="2019-06" db="EMBL/GenBank/DDBJ databases">
        <title>Flavibacter putida gen. nov., sp. nov., a novel marine bacterium of the family Flavobacteriaceae isolated from coastal seawater.</title>
        <authorList>
            <person name="Feng X."/>
        </authorList>
    </citation>
    <scope>NUCLEOTIDE SEQUENCE [LARGE SCALE GENOMIC DNA]</scope>
    <source>
        <strain evidence="5 6">PLHSN227</strain>
    </source>
</reference>
<evidence type="ECO:0000259" key="3">
    <source>
        <dbReference type="Pfam" id="PF08541"/>
    </source>
</evidence>
<dbReference type="EMBL" id="VIAR01000009">
    <property type="protein sequence ID" value="TQD37709.1"/>
    <property type="molecule type" value="Genomic_DNA"/>
</dbReference>
<accession>A0A507ZKH2</accession>
<dbReference type="SUPFAM" id="SSF53901">
    <property type="entry name" value="Thiolase-like"/>
    <property type="match status" value="1"/>
</dbReference>
<dbReference type="AlphaFoldDB" id="A0A507ZKH2"/>
<feature type="domain" description="Beta-ketoacyl-[acyl-carrier-protein] synthase III C-terminal" evidence="3">
    <location>
        <begin position="251"/>
        <end position="339"/>
    </location>
</feature>
<dbReference type="PANTHER" id="PTHR34069:SF2">
    <property type="entry name" value="BETA-KETOACYL-[ACYL-CARRIER-PROTEIN] SYNTHASE III"/>
    <property type="match status" value="1"/>
</dbReference>
<evidence type="ECO:0000256" key="2">
    <source>
        <dbReference type="ARBA" id="ARBA00023315"/>
    </source>
</evidence>
<protein>
    <submittedName>
        <fullName evidence="5">Ketoacyl-ACP synthase III</fullName>
    </submittedName>
</protein>
<dbReference type="Gene3D" id="3.40.47.10">
    <property type="match status" value="1"/>
</dbReference>
<comment type="caution">
    <text evidence="5">The sequence shown here is derived from an EMBL/GenBank/DDBJ whole genome shotgun (WGS) entry which is preliminary data.</text>
</comment>
<feature type="domain" description="Beta-ketoacyl-[acyl-carrier-protein] synthase III N-terminal" evidence="4">
    <location>
        <begin position="113"/>
        <end position="190"/>
    </location>
</feature>
<sequence length="351" mass="38701">MAFFTTQNTKIAGIAAAVPKTQESNWDYELLSETEKKLLVKTTGVETRRVAKKGQATSDFCLAAAEKLLAELNWKKDEIDVVIFLSQSRDYYLPATAVILQDRLGLPKSTMAFDVGLGCSGFPYGLSVINSLLSNAGLEKGLLMMGDISSATCAKEDKSTYPLFGDAGTVIAVERDTNANSMQFQLNSDGAGHEAIIIRDGGIRNLVSEESFRKENIEKGITRSRLNLTLNGLDVFNFSITQVPKSLRAFLEKTDTNAEDYDYFVMHQANKLMNESIRKKLKFPVEKVPYSIKELGNTSSASIPLTMVTQMREKLQEENLQLLLSGFGVGLSWGVVALNTNKIICPELLEI</sequence>
<dbReference type="Pfam" id="PF08545">
    <property type="entry name" value="ACP_syn_III"/>
    <property type="match status" value="1"/>
</dbReference>
<organism evidence="5 6">
    <name type="scientific">Haloflavibacter putidus</name>
    <dbReference type="NCBI Taxonomy" id="2576776"/>
    <lineage>
        <taxon>Bacteria</taxon>
        <taxon>Pseudomonadati</taxon>
        <taxon>Bacteroidota</taxon>
        <taxon>Flavobacteriia</taxon>
        <taxon>Flavobacteriales</taxon>
        <taxon>Flavobacteriaceae</taxon>
        <taxon>Haloflavibacter</taxon>
    </lineage>
</organism>
<dbReference type="Proteomes" id="UP000317169">
    <property type="component" value="Unassembled WGS sequence"/>
</dbReference>
<dbReference type="RefSeq" id="WP_141422084.1">
    <property type="nucleotide sequence ID" value="NZ_VIAR01000009.1"/>
</dbReference>
<evidence type="ECO:0000259" key="4">
    <source>
        <dbReference type="Pfam" id="PF08545"/>
    </source>
</evidence>
<dbReference type="GO" id="GO:0044550">
    <property type="term" value="P:secondary metabolite biosynthetic process"/>
    <property type="evidence" value="ECO:0007669"/>
    <property type="project" value="TreeGrafter"/>
</dbReference>
<dbReference type="InterPro" id="IPR013747">
    <property type="entry name" value="ACP_syn_III_C"/>
</dbReference>
<keyword evidence="2" id="KW-0012">Acyltransferase</keyword>
<dbReference type="InterPro" id="IPR013751">
    <property type="entry name" value="ACP_syn_III_N"/>
</dbReference>
<gene>
    <name evidence="5" type="ORF">FKR84_09555</name>
</gene>
<dbReference type="InterPro" id="IPR016039">
    <property type="entry name" value="Thiolase-like"/>
</dbReference>
<dbReference type="GO" id="GO:0006633">
    <property type="term" value="P:fatty acid biosynthetic process"/>
    <property type="evidence" value="ECO:0007669"/>
    <property type="project" value="InterPro"/>
</dbReference>
<dbReference type="Pfam" id="PF08541">
    <property type="entry name" value="ACP_syn_III_C"/>
    <property type="match status" value="1"/>
</dbReference>
<evidence type="ECO:0000313" key="5">
    <source>
        <dbReference type="EMBL" id="TQD37709.1"/>
    </source>
</evidence>
<proteinExistence type="predicted"/>